<evidence type="ECO:0000313" key="2">
    <source>
        <dbReference type="Proteomes" id="UP000265520"/>
    </source>
</evidence>
<proteinExistence type="predicted"/>
<comment type="caution">
    <text evidence="1">The sequence shown here is derived from an EMBL/GenBank/DDBJ whole genome shotgun (WGS) entry which is preliminary data.</text>
</comment>
<keyword evidence="2" id="KW-1185">Reference proteome</keyword>
<evidence type="ECO:0000313" key="1">
    <source>
        <dbReference type="EMBL" id="MCI03300.1"/>
    </source>
</evidence>
<name>A0A392NVR5_9FABA</name>
<sequence length="40" mass="4711">YLAKHFYVWYLLYFDAFDDMLSVIDSACFKPDAEAMGLKI</sequence>
<organism evidence="1 2">
    <name type="scientific">Trifolium medium</name>
    <dbReference type="NCBI Taxonomy" id="97028"/>
    <lineage>
        <taxon>Eukaryota</taxon>
        <taxon>Viridiplantae</taxon>
        <taxon>Streptophyta</taxon>
        <taxon>Embryophyta</taxon>
        <taxon>Tracheophyta</taxon>
        <taxon>Spermatophyta</taxon>
        <taxon>Magnoliopsida</taxon>
        <taxon>eudicotyledons</taxon>
        <taxon>Gunneridae</taxon>
        <taxon>Pentapetalae</taxon>
        <taxon>rosids</taxon>
        <taxon>fabids</taxon>
        <taxon>Fabales</taxon>
        <taxon>Fabaceae</taxon>
        <taxon>Papilionoideae</taxon>
        <taxon>50 kb inversion clade</taxon>
        <taxon>NPAAA clade</taxon>
        <taxon>Hologalegina</taxon>
        <taxon>IRL clade</taxon>
        <taxon>Trifolieae</taxon>
        <taxon>Trifolium</taxon>
    </lineage>
</organism>
<accession>A0A392NVR5</accession>
<feature type="non-terminal residue" evidence="1">
    <location>
        <position position="1"/>
    </location>
</feature>
<dbReference type="EMBL" id="LXQA010051751">
    <property type="protein sequence ID" value="MCI03300.1"/>
    <property type="molecule type" value="Genomic_DNA"/>
</dbReference>
<protein>
    <submittedName>
        <fullName evidence="1">Uncharacterized protein</fullName>
    </submittedName>
</protein>
<dbReference type="AlphaFoldDB" id="A0A392NVR5"/>
<dbReference type="Proteomes" id="UP000265520">
    <property type="component" value="Unassembled WGS sequence"/>
</dbReference>
<reference evidence="1 2" key="1">
    <citation type="journal article" date="2018" name="Front. Plant Sci.">
        <title>Red Clover (Trifolium pratense) and Zigzag Clover (T. medium) - A Picture of Genomic Similarities and Differences.</title>
        <authorList>
            <person name="Dluhosova J."/>
            <person name="Istvanek J."/>
            <person name="Nedelnik J."/>
            <person name="Repkova J."/>
        </authorList>
    </citation>
    <scope>NUCLEOTIDE SEQUENCE [LARGE SCALE GENOMIC DNA]</scope>
    <source>
        <strain evidence="2">cv. 10/8</strain>
        <tissue evidence="1">Leaf</tissue>
    </source>
</reference>